<reference evidence="3" key="1">
    <citation type="submission" date="2020-09" db="EMBL/GenBank/DDBJ databases">
        <title>Genome-Enabled Discovery of Anthraquinone Biosynthesis in Senna tora.</title>
        <authorList>
            <person name="Kang S.-H."/>
            <person name="Pandey R.P."/>
            <person name="Lee C.-M."/>
            <person name="Sim J.-S."/>
            <person name="Jeong J.-T."/>
            <person name="Choi B.-S."/>
            <person name="Jung M."/>
            <person name="Ginzburg D."/>
            <person name="Zhao K."/>
            <person name="Won S.Y."/>
            <person name="Oh T.-J."/>
            <person name="Yu Y."/>
            <person name="Kim N.-H."/>
            <person name="Lee O.R."/>
            <person name="Lee T.-H."/>
            <person name="Bashyal P."/>
            <person name="Kim T.-S."/>
            <person name="Lee W.-H."/>
            <person name="Kawkins C."/>
            <person name="Kim C.-K."/>
            <person name="Kim J.S."/>
            <person name="Ahn B.O."/>
            <person name="Rhee S.Y."/>
            <person name="Sohng J.K."/>
        </authorList>
    </citation>
    <scope>NUCLEOTIDE SEQUENCE</scope>
    <source>
        <tissue evidence="3">Leaf</tissue>
    </source>
</reference>
<feature type="transmembrane region" description="Helical" evidence="2">
    <location>
        <begin position="290"/>
        <end position="310"/>
    </location>
</feature>
<dbReference type="Proteomes" id="UP000634136">
    <property type="component" value="Unassembled WGS sequence"/>
</dbReference>
<evidence type="ECO:0000256" key="1">
    <source>
        <dbReference type="ARBA" id="ARBA00004413"/>
    </source>
</evidence>
<dbReference type="SMART" id="SM00248">
    <property type="entry name" value="ANK"/>
    <property type="match status" value="2"/>
</dbReference>
<organism evidence="3 4">
    <name type="scientific">Senna tora</name>
    <dbReference type="NCBI Taxonomy" id="362788"/>
    <lineage>
        <taxon>Eukaryota</taxon>
        <taxon>Viridiplantae</taxon>
        <taxon>Streptophyta</taxon>
        <taxon>Embryophyta</taxon>
        <taxon>Tracheophyta</taxon>
        <taxon>Spermatophyta</taxon>
        <taxon>Magnoliopsida</taxon>
        <taxon>eudicotyledons</taxon>
        <taxon>Gunneridae</taxon>
        <taxon>Pentapetalae</taxon>
        <taxon>rosids</taxon>
        <taxon>fabids</taxon>
        <taxon>Fabales</taxon>
        <taxon>Fabaceae</taxon>
        <taxon>Caesalpinioideae</taxon>
        <taxon>Cassia clade</taxon>
        <taxon>Senna</taxon>
    </lineage>
</organism>
<comment type="caution">
    <text evidence="3">The sequence shown here is derived from an EMBL/GenBank/DDBJ whole genome shotgun (WGS) entry which is preliminary data.</text>
</comment>
<name>A0A834W1Q3_9FABA</name>
<dbReference type="Pfam" id="PF12796">
    <property type="entry name" value="Ank_2"/>
    <property type="match status" value="1"/>
</dbReference>
<keyword evidence="2" id="KW-1133">Transmembrane helix</keyword>
<comment type="subcellular location">
    <subcellularLocation>
        <location evidence="1">Cell membrane</location>
        <topology evidence="1">Peripheral membrane protein</topology>
        <orientation evidence="1">Cytoplasmic side</orientation>
    </subcellularLocation>
</comment>
<dbReference type="AlphaFoldDB" id="A0A834W1Q3"/>
<keyword evidence="2" id="KW-0472">Membrane</keyword>
<dbReference type="PANTHER" id="PTHR24177:SF329">
    <property type="entry name" value="ANKYRIN REPEAT PROTEIN"/>
    <property type="match status" value="1"/>
</dbReference>
<keyword evidence="4" id="KW-1185">Reference proteome</keyword>
<dbReference type="Gene3D" id="1.25.40.20">
    <property type="entry name" value="Ankyrin repeat-containing domain"/>
    <property type="match status" value="1"/>
</dbReference>
<dbReference type="OrthoDB" id="1435691at2759"/>
<keyword evidence="2" id="KW-0812">Transmembrane</keyword>
<dbReference type="InterPro" id="IPR036770">
    <property type="entry name" value="Ankyrin_rpt-contain_sf"/>
</dbReference>
<dbReference type="EMBL" id="JAAIUW010000043">
    <property type="protein sequence ID" value="KAF7801034.1"/>
    <property type="molecule type" value="Genomic_DNA"/>
</dbReference>
<evidence type="ECO:0000313" key="4">
    <source>
        <dbReference type="Proteomes" id="UP000634136"/>
    </source>
</evidence>
<feature type="transmembrane region" description="Helical" evidence="2">
    <location>
        <begin position="258"/>
        <end position="284"/>
    </location>
</feature>
<proteinExistence type="predicted"/>
<evidence type="ECO:0000256" key="2">
    <source>
        <dbReference type="SAM" id="Phobius"/>
    </source>
</evidence>
<accession>A0A834W1Q3</accession>
<evidence type="ECO:0000313" key="3">
    <source>
        <dbReference type="EMBL" id="KAF7801034.1"/>
    </source>
</evidence>
<gene>
    <name evidence="3" type="ORF">G2W53_044670</name>
</gene>
<dbReference type="GO" id="GO:0005886">
    <property type="term" value="C:plasma membrane"/>
    <property type="evidence" value="ECO:0007669"/>
    <property type="project" value="UniProtKB-SubCell"/>
</dbReference>
<dbReference type="PANTHER" id="PTHR24177">
    <property type="entry name" value="CASKIN"/>
    <property type="match status" value="1"/>
</dbReference>
<dbReference type="InterPro" id="IPR002110">
    <property type="entry name" value="Ankyrin_rpt"/>
</dbReference>
<sequence>MEAHPNALGARISDTGQIALHFAASFGHVRMVEELVGLMEPQYLEKVDVGGFTPLAAAACNSGHLRIAQCMVNKNCNILAIPIKDRNLLPVTLALSHGHNEMGHYLYSLTPLELLKAENRIQGVRLLYWCFRMGELGASLLSKFISKAYNMLAREGNAEFVVVELSKASPPLIQRSTDNLWSIFFYAIACRQAELSLFQEEIIRLWVPYVYGEKAIYTFLDIRCLVIVFFCNFCANVSRDPYLTICRRRFPHILAYKVNYRAFYTFLSIATMMIAFSSTILLMLQQASHSWVYLPIIILASVPVTLFVLLQFPLLVQMISSTYGPGMFKEM</sequence>
<protein>
    <submittedName>
        <fullName evidence="3">Ankyrin repeat-containing protein NPR4-like isoform X1</fullName>
    </submittedName>
</protein>
<dbReference type="SUPFAM" id="SSF48403">
    <property type="entry name" value="Ankyrin repeat"/>
    <property type="match status" value="1"/>
</dbReference>